<proteinExistence type="predicted"/>
<protein>
    <submittedName>
        <fullName evidence="2">Nuclease homologue</fullName>
    </submittedName>
</protein>
<dbReference type="EMBL" id="OBEL01000009">
    <property type="protein sequence ID" value="SNZ21473.1"/>
    <property type="molecule type" value="Genomic_DNA"/>
</dbReference>
<dbReference type="RefSeq" id="WP_097155858.1">
    <property type="nucleotide sequence ID" value="NZ_OBEL01000009.1"/>
</dbReference>
<dbReference type="InterPro" id="IPR035437">
    <property type="entry name" value="SNase_OB-fold_sf"/>
</dbReference>
<evidence type="ECO:0000259" key="1">
    <source>
        <dbReference type="Pfam" id="PF00565"/>
    </source>
</evidence>
<evidence type="ECO:0000313" key="3">
    <source>
        <dbReference type="Proteomes" id="UP000219439"/>
    </source>
</evidence>
<gene>
    <name evidence="2" type="ORF">SAMN06265368_4595</name>
</gene>
<dbReference type="Proteomes" id="UP000219439">
    <property type="component" value="Unassembled WGS sequence"/>
</dbReference>
<dbReference type="OrthoDB" id="7618306at2"/>
<evidence type="ECO:0000313" key="2">
    <source>
        <dbReference type="EMBL" id="SNZ21473.1"/>
    </source>
</evidence>
<dbReference type="AlphaFoldDB" id="A0A285PJL5"/>
<accession>A0A285PJL5</accession>
<dbReference type="Pfam" id="PF00565">
    <property type="entry name" value="SNase"/>
    <property type="match status" value="1"/>
</dbReference>
<dbReference type="SUPFAM" id="SSF50199">
    <property type="entry name" value="Staphylococcal nuclease"/>
    <property type="match status" value="1"/>
</dbReference>
<keyword evidence="3" id="KW-1185">Reference proteome</keyword>
<name>A0A285PJL5_9HYPH</name>
<reference evidence="2 3" key="1">
    <citation type="submission" date="2017-09" db="EMBL/GenBank/DDBJ databases">
        <authorList>
            <person name="Ehlers B."/>
            <person name="Leendertz F.H."/>
        </authorList>
    </citation>
    <scope>NUCLEOTIDE SEQUENCE [LARGE SCALE GENOMIC DNA]</scope>
    <source>
        <strain evidence="2 3">DSM 18289</strain>
    </source>
</reference>
<sequence length="285" mass="32689">MSHFFHRSICKPPVPPPSIQHPIICAFLIAFAPFAPVHANGIKQHPCLSKLKVSKFQSVSEANATWYPLGLLIEPLATKELNASRQVAAAKWFTREKRPAPFPIITIYGNPKQKADRFGRKALLPMKLNESLQEYLLRQGLARADINTLSLPCAKHFLEIEAEARQSRLGLWAHKVYQLRNARSLHLSDKVSTYQLVVGTIKSISRNPKRISYLNFGNYWKEDFTVTLSARSLKIWEQQGHSLDELKGQTVYVRGWIENRDGALIRIKHPQQLQYEFKDQVREAR</sequence>
<dbReference type="Gene3D" id="2.40.50.90">
    <property type="match status" value="1"/>
</dbReference>
<organism evidence="2 3">
    <name type="scientific">Cohaesibacter gelatinilyticus</name>
    <dbReference type="NCBI Taxonomy" id="372072"/>
    <lineage>
        <taxon>Bacteria</taxon>
        <taxon>Pseudomonadati</taxon>
        <taxon>Pseudomonadota</taxon>
        <taxon>Alphaproteobacteria</taxon>
        <taxon>Hyphomicrobiales</taxon>
        <taxon>Cohaesibacteraceae</taxon>
    </lineage>
</organism>
<dbReference type="InterPro" id="IPR016071">
    <property type="entry name" value="Staphylococal_nuclease_OB-fold"/>
</dbReference>
<feature type="domain" description="TNase-like" evidence="1">
    <location>
        <begin position="116"/>
        <end position="173"/>
    </location>
</feature>